<dbReference type="InterPro" id="IPR044287">
    <property type="entry name" value="SGS3"/>
</dbReference>
<evidence type="ECO:0000313" key="8">
    <source>
        <dbReference type="EMBL" id="KAK9060606.1"/>
    </source>
</evidence>
<feature type="compositionally biased region" description="Polar residues" evidence="5">
    <location>
        <begin position="60"/>
        <end position="74"/>
    </location>
</feature>
<dbReference type="GO" id="GO:0031047">
    <property type="term" value="P:regulatory ncRNA-mediated gene silencing"/>
    <property type="evidence" value="ECO:0007669"/>
    <property type="project" value="UniProtKB-KW"/>
</dbReference>
<keyword evidence="2" id="KW-0943">RNA-mediated gene silencing</keyword>
<reference evidence="8 9" key="1">
    <citation type="submission" date="2024-04" db="EMBL/GenBank/DDBJ databases">
        <title>The reference genome of an endangered Asteraceae, Deinandra increscens subsp. villosa, native to the Central Coast of California.</title>
        <authorList>
            <person name="Guilliams M."/>
            <person name="Hasenstab-Lehman K."/>
            <person name="Meyer R."/>
            <person name="Mcevoy S."/>
        </authorList>
    </citation>
    <scope>NUCLEOTIDE SEQUENCE [LARGE SCALE GENOMIC DNA]</scope>
    <source>
        <tissue evidence="8">Leaf</tissue>
    </source>
</reference>
<dbReference type="Pfam" id="PF03468">
    <property type="entry name" value="XS"/>
    <property type="match status" value="1"/>
</dbReference>
<protein>
    <submittedName>
        <fullName evidence="8">Uncharacterized protein</fullName>
    </submittedName>
</protein>
<evidence type="ECO:0000256" key="5">
    <source>
        <dbReference type="SAM" id="MobiDB-lite"/>
    </source>
</evidence>
<name>A0AAP0CR32_9ASTR</name>
<dbReference type="PANTHER" id="PTHR46602">
    <property type="entry name" value="PROTEIN SUPPRESSOR OF GENE SILENCING 3"/>
    <property type="match status" value="1"/>
</dbReference>
<feature type="compositionally biased region" description="Acidic residues" evidence="5">
    <location>
        <begin position="157"/>
        <end position="182"/>
    </location>
</feature>
<feature type="coiled-coil region" evidence="4">
    <location>
        <begin position="546"/>
        <end position="584"/>
    </location>
</feature>
<evidence type="ECO:0000259" key="7">
    <source>
        <dbReference type="Pfam" id="PF03470"/>
    </source>
</evidence>
<evidence type="ECO:0000256" key="4">
    <source>
        <dbReference type="SAM" id="Coils"/>
    </source>
</evidence>
<dbReference type="Proteomes" id="UP001408789">
    <property type="component" value="Unassembled WGS sequence"/>
</dbReference>
<gene>
    <name evidence="8" type="ORF">SSX86_021312</name>
</gene>
<dbReference type="EMBL" id="JBCNJP010000020">
    <property type="protein sequence ID" value="KAK9060606.1"/>
    <property type="molecule type" value="Genomic_DNA"/>
</dbReference>
<feature type="compositionally biased region" description="Gly residues" evidence="5">
    <location>
        <begin position="1"/>
        <end position="10"/>
    </location>
</feature>
<keyword evidence="1 4" id="KW-0175">Coiled coil</keyword>
<organism evidence="8 9">
    <name type="scientific">Deinandra increscens subsp. villosa</name>
    <dbReference type="NCBI Taxonomy" id="3103831"/>
    <lineage>
        <taxon>Eukaryota</taxon>
        <taxon>Viridiplantae</taxon>
        <taxon>Streptophyta</taxon>
        <taxon>Embryophyta</taxon>
        <taxon>Tracheophyta</taxon>
        <taxon>Spermatophyta</taxon>
        <taxon>Magnoliopsida</taxon>
        <taxon>eudicotyledons</taxon>
        <taxon>Gunneridae</taxon>
        <taxon>Pentapetalae</taxon>
        <taxon>asterids</taxon>
        <taxon>campanulids</taxon>
        <taxon>Asterales</taxon>
        <taxon>Asteraceae</taxon>
        <taxon>Asteroideae</taxon>
        <taxon>Heliantheae alliance</taxon>
        <taxon>Madieae</taxon>
        <taxon>Madiinae</taxon>
        <taxon>Deinandra</taxon>
    </lineage>
</organism>
<sequence length="604" mass="69477">MSSNRGGGQSNKGKSVVGASSNFDVDQLNQAVQDVSLGSSQDGGWEVISKKNKSKPGNVAATNQWASQGTSPTPWGQPDGQRVGARVNAPVRAAQTGGRGGAINQPVNRYYENHYNPTPNAIPPPLQSGWNWNSRPGNPRQAGNNVPNPQPVVQEEHVEDEDDDEELDESDDELLSDDYDSDEVPKTHEEKKKNRWYADFFGTLDTLTLDQINEPTRQWHCPACQNGPGAIDWYKTLFSLVTHAKTKGSKRVKIHRELAAILEEELRIRGATLNPAGESYGQWKGLSDVVKDKEIVWPPMVVIMNTRLEQEENDKWTGMGNQELLDYFGSYAAVRARHSYGPKGHRGMSVLIFESSAVGYTEAARLSKHFEDEGTDRSVWERRPTLFHPGGKRKLYGFMATKHDMDIFNQHSHGKTKLKFEMVSYLEKVVNQLKQMNEDNQQLHWYKNKVVKEKMHSKALEESYGLVSQKLRKTEEENRIVRERTQQYHEQNKEEMDYQEQFFKDQLKVIQEARSAKEGHFDKLQQEERGTLDPQKRYGHMTFVFLDLKLEEMKEFEEEREKLMKTYEEKIAEMKSRYWKEQLEIEEGFNAELTQLMNRYTPEP</sequence>
<accession>A0AAP0CR32</accession>
<feature type="region of interest" description="Disordered" evidence="5">
    <location>
        <begin position="37"/>
        <end position="190"/>
    </location>
</feature>
<dbReference type="PANTHER" id="PTHR46602:SF1">
    <property type="entry name" value="PROTEIN SUPPRESSOR OF GENE SILENCING 3"/>
    <property type="match status" value="1"/>
</dbReference>
<evidence type="ECO:0000256" key="2">
    <source>
        <dbReference type="ARBA" id="ARBA00023158"/>
    </source>
</evidence>
<dbReference type="Gene3D" id="3.30.70.2890">
    <property type="entry name" value="XS domain"/>
    <property type="match status" value="1"/>
</dbReference>
<proteinExistence type="inferred from homology"/>
<feature type="region of interest" description="Disordered" evidence="5">
    <location>
        <begin position="1"/>
        <end position="21"/>
    </location>
</feature>
<dbReference type="GO" id="GO:0051607">
    <property type="term" value="P:defense response to virus"/>
    <property type="evidence" value="ECO:0007669"/>
    <property type="project" value="InterPro"/>
</dbReference>
<dbReference type="InterPro" id="IPR038588">
    <property type="entry name" value="XS_domain_sf"/>
</dbReference>
<evidence type="ECO:0000259" key="6">
    <source>
        <dbReference type="Pfam" id="PF03468"/>
    </source>
</evidence>
<evidence type="ECO:0000256" key="3">
    <source>
        <dbReference type="ARBA" id="ARBA00024022"/>
    </source>
</evidence>
<keyword evidence="9" id="KW-1185">Reference proteome</keyword>
<dbReference type="Pfam" id="PF03470">
    <property type="entry name" value="zf-XS"/>
    <property type="match status" value="1"/>
</dbReference>
<dbReference type="InterPro" id="IPR005380">
    <property type="entry name" value="XS_domain"/>
</dbReference>
<dbReference type="InterPro" id="IPR005381">
    <property type="entry name" value="Znf-XS_domain"/>
</dbReference>
<feature type="domain" description="XS" evidence="6">
    <location>
        <begin position="292"/>
        <end position="406"/>
    </location>
</feature>
<comment type="caution">
    <text evidence="8">The sequence shown here is derived from an EMBL/GenBank/DDBJ whole genome shotgun (WGS) entry which is preliminary data.</text>
</comment>
<feature type="domain" description="Zinc finger-XS" evidence="7">
    <location>
        <begin position="221"/>
        <end position="259"/>
    </location>
</feature>
<evidence type="ECO:0000313" key="9">
    <source>
        <dbReference type="Proteomes" id="UP001408789"/>
    </source>
</evidence>
<dbReference type="CDD" id="cd12266">
    <property type="entry name" value="RRM_like_XS"/>
    <property type="match status" value="1"/>
</dbReference>
<feature type="compositionally biased region" description="Polar residues" evidence="5">
    <location>
        <begin position="128"/>
        <end position="147"/>
    </location>
</feature>
<comment type="similarity">
    <text evidence="3">Belongs to the SGS3 family.</text>
</comment>
<evidence type="ECO:0000256" key="1">
    <source>
        <dbReference type="ARBA" id="ARBA00023054"/>
    </source>
</evidence>
<dbReference type="AlphaFoldDB" id="A0AAP0CR32"/>